<evidence type="ECO:0000313" key="1">
    <source>
        <dbReference type="EMBL" id="JAU93486.1"/>
    </source>
</evidence>
<gene>
    <name evidence="1" type="ORF">MP_TR23131_c0_g1_i1_g.67224</name>
</gene>
<sequence>MPFYIASSYVTRVHEDSHSVSHGLRRQVGCEFSTDNTAVTMRPGYFSPDATVVATILLCLSLVDVSHPLSLVPCYLLSSVDSFDLNKGCVWVLVRLRPFVSEDGSSNVESDSFSLASLHHFRVRPINTKTAATEEDGETNPKNQLQFIYCSPLVLVSGF</sequence>
<name>A0A1J3JLX8_NOCCA</name>
<reference evidence="1" key="1">
    <citation type="submission" date="2016-07" db="EMBL/GenBank/DDBJ databases">
        <title>De novo transcriptome assembly of four accessions of the metal hyperaccumulator plant Noccaea caerulescens.</title>
        <authorList>
            <person name="Blande D."/>
            <person name="Halimaa P."/>
            <person name="Tervahauta A.I."/>
            <person name="Aarts M.G."/>
            <person name="Karenlampi S.O."/>
        </authorList>
    </citation>
    <scope>NUCLEOTIDE SEQUENCE</scope>
</reference>
<proteinExistence type="predicted"/>
<dbReference type="EMBL" id="GEVM01012452">
    <property type="protein sequence ID" value="JAU93486.1"/>
    <property type="molecule type" value="Transcribed_RNA"/>
</dbReference>
<protein>
    <submittedName>
        <fullName evidence="1">Uncharacterized protein</fullName>
    </submittedName>
</protein>
<organism evidence="1">
    <name type="scientific">Noccaea caerulescens</name>
    <name type="common">Alpine penny-cress</name>
    <name type="synonym">Thlaspi caerulescens</name>
    <dbReference type="NCBI Taxonomy" id="107243"/>
    <lineage>
        <taxon>Eukaryota</taxon>
        <taxon>Viridiplantae</taxon>
        <taxon>Streptophyta</taxon>
        <taxon>Embryophyta</taxon>
        <taxon>Tracheophyta</taxon>
        <taxon>Spermatophyta</taxon>
        <taxon>Magnoliopsida</taxon>
        <taxon>eudicotyledons</taxon>
        <taxon>Gunneridae</taxon>
        <taxon>Pentapetalae</taxon>
        <taxon>rosids</taxon>
        <taxon>malvids</taxon>
        <taxon>Brassicales</taxon>
        <taxon>Brassicaceae</taxon>
        <taxon>Coluteocarpeae</taxon>
        <taxon>Noccaea</taxon>
    </lineage>
</organism>
<dbReference type="AlphaFoldDB" id="A0A1J3JLX8"/>
<accession>A0A1J3JLX8</accession>